<keyword evidence="2" id="KW-1185">Reference proteome</keyword>
<dbReference type="EMBL" id="ML208276">
    <property type="protein sequence ID" value="TFK73356.1"/>
    <property type="molecule type" value="Genomic_DNA"/>
</dbReference>
<evidence type="ECO:0000313" key="1">
    <source>
        <dbReference type="EMBL" id="TFK73356.1"/>
    </source>
</evidence>
<accession>A0ACD3B6A2</accession>
<proteinExistence type="predicted"/>
<organism evidence="1 2">
    <name type="scientific">Pluteus cervinus</name>
    <dbReference type="NCBI Taxonomy" id="181527"/>
    <lineage>
        <taxon>Eukaryota</taxon>
        <taxon>Fungi</taxon>
        <taxon>Dikarya</taxon>
        <taxon>Basidiomycota</taxon>
        <taxon>Agaricomycotina</taxon>
        <taxon>Agaricomycetes</taxon>
        <taxon>Agaricomycetidae</taxon>
        <taxon>Agaricales</taxon>
        <taxon>Pluteineae</taxon>
        <taxon>Pluteaceae</taxon>
        <taxon>Pluteus</taxon>
    </lineage>
</organism>
<name>A0ACD3B6A2_9AGAR</name>
<sequence length="168" mass="19352">MPRMAIDSTAVKCASRAGLRLGKRFLEFQFRAWTWSLKARIGLQYWVNSVRLTGDLNVEGECCPQKLVQNLEEFNVDEQGEDDITKMAQMFFDVACSLYHFAVLRDGFPAKVITHALFVQDVQHQFPICFSRTIPKLQAVHQNTSFECLFEMYKPTESREFVLTSEGN</sequence>
<reference evidence="1 2" key="1">
    <citation type="journal article" date="2019" name="Nat. Ecol. Evol.">
        <title>Megaphylogeny resolves global patterns of mushroom evolution.</title>
        <authorList>
            <person name="Varga T."/>
            <person name="Krizsan K."/>
            <person name="Foldi C."/>
            <person name="Dima B."/>
            <person name="Sanchez-Garcia M."/>
            <person name="Sanchez-Ramirez S."/>
            <person name="Szollosi G.J."/>
            <person name="Szarkandi J.G."/>
            <person name="Papp V."/>
            <person name="Albert L."/>
            <person name="Andreopoulos W."/>
            <person name="Angelini C."/>
            <person name="Antonin V."/>
            <person name="Barry K.W."/>
            <person name="Bougher N.L."/>
            <person name="Buchanan P."/>
            <person name="Buyck B."/>
            <person name="Bense V."/>
            <person name="Catcheside P."/>
            <person name="Chovatia M."/>
            <person name="Cooper J."/>
            <person name="Damon W."/>
            <person name="Desjardin D."/>
            <person name="Finy P."/>
            <person name="Geml J."/>
            <person name="Haridas S."/>
            <person name="Hughes K."/>
            <person name="Justo A."/>
            <person name="Karasinski D."/>
            <person name="Kautmanova I."/>
            <person name="Kiss B."/>
            <person name="Kocsube S."/>
            <person name="Kotiranta H."/>
            <person name="LaButti K.M."/>
            <person name="Lechner B.E."/>
            <person name="Liimatainen K."/>
            <person name="Lipzen A."/>
            <person name="Lukacs Z."/>
            <person name="Mihaltcheva S."/>
            <person name="Morgado L.N."/>
            <person name="Niskanen T."/>
            <person name="Noordeloos M.E."/>
            <person name="Ohm R.A."/>
            <person name="Ortiz-Santana B."/>
            <person name="Ovrebo C."/>
            <person name="Racz N."/>
            <person name="Riley R."/>
            <person name="Savchenko A."/>
            <person name="Shiryaev A."/>
            <person name="Soop K."/>
            <person name="Spirin V."/>
            <person name="Szebenyi C."/>
            <person name="Tomsovsky M."/>
            <person name="Tulloss R.E."/>
            <person name="Uehling J."/>
            <person name="Grigoriev I.V."/>
            <person name="Vagvolgyi C."/>
            <person name="Papp T."/>
            <person name="Martin F.M."/>
            <person name="Miettinen O."/>
            <person name="Hibbett D.S."/>
            <person name="Nagy L.G."/>
        </authorList>
    </citation>
    <scope>NUCLEOTIDE SEQUENCE [LARGE SCALE GENOMIC DNA]</scope>
    <source>
        <strain evidence="1 2">NL-1719</strain>
    </source>
</reference>
<evidence type="ECO:0000313" key="2">
    <source>
        <dbReference type="Proteomes" id="UP000308600"/>
    </source>
</evidence>
<gene>
    <name evidence="1" type="ORF">BDN72DRAFT_854804</name>
</gene>
<protein>
    <submittedName>
        <fullName evidence="1">Uncharacterized protein</fullName>
    </submittedName>
</protein>
<dbReference type="Proteomes" id="UP000308600">
    <property type="component" value="Unassembled WGS sequence"/>
</dbReference>